<dbReference type="Proteomes" id="UP001233999">
    <property type="component" value="Unassembled WGS sequence"/>
</dbReference>
<feature type="coiled-coil region" evidence="1">
    <location>
        <begin position="6"/>
        <end position="57"/>
    </location>
</feature>
<organism evidence="2 3">
    <name type="scientific">Diploptera punctata</name>
    <name type="common">Pacific beetle cockroach</name>
    <dbReference type="NCBI Taxonomy" id="6984"/>
    <lineage>
        <taxon>Eukaryota</taxon>
        <taxon>Metazoa</taxon>
        <taxon>Ecdysozoa</taxon>
        <taxon>Arthropoda</taxon>
        <taxon>Hexapoda</taxon>
        <taxon>Insecta</taxon>
        <taxon>Pterygota</taxon>
        <taxon>Neoptera</taxon>
        <taxon>Polyneoptera</taxon>
        <taxon>Dictyoptera</taxon>
        <taxon>Blattodea</taxon>
        <taxon>Blaberoidea</taxon>
        <taxon>Blaberidae</taxon>
        <taxon>Diplopterinae</taxon>
        <taxon>Diploptera</taxon>
    </lineage>
</organism>
<evidence type="ECO:0000313" key="3">
    <source>
        <dbReference type="Proteomes" id="UP001233999"/>
    </source>
</evidence>
<sequence>VTSLLLEAERRKLNVLQRELQVALAEGGSIKAKEHQKQELIIAISRIQAQHDHLEKEYRQHAIGVLRCSKNRGSGKVST</sequence>
<proteinExistence type="predicted"/>
<gene>
    <name evidence="2" type="ORF">L9F63_009622</name>
</gene>
<dbReference type="EMBL" id="JASPKZ010000450">
    <property type="protein sequence ID" value="KAJ9600080.1"/>
    <property type="molecule type" value="Genomic_DNA"/>
</dbReference>
<evidence type="ECO:0000313" key="2">
    <source>
        <dbReference type="EMBL" id="KAJ9600080.1"/>
    </source>
</evidence>
<feature type="non-terminal residue" evidence="2">
    <location>
        <position position="1"/>
    </location>
</feature>
<protein>
    <submittedName>
        <fullName evidence="2">Uncharacterized protein</fullName>
    </submittedName>
</protein>
<reference evidence="2" key="1">
    <citation type="journal article" date="2023" name="IScience">
        <title>Live-bearing cockroach genome reveals convergent evolutionary mechanisms linked to viviparity in insects and beyond.</title>
        <authorList>
            <person name="Fouks B."/>
            <person name="Harrison M.C."/>
            <person name="Mikhailova A.A."/>
            <person name="Marchal E."/>
            <person name="English S."/>
            <person name="Carruthers M."/>
            <person name="Jennings E.C."/>
            <person name="Chiamaka E.L."/>
            <person name="Frigard R.A."/>
            <person name="Pippel M."/>
            <person name="Attardo G.M."/>
            <person name="Benoit J.B."/>
            <person name="Bornberg-Bauer E."/>
            <person name="Tobe S.S."/>
        </authorList>
    </citation>
    <scope>NUCLEOTIDE SEQUENCE</scope>
    <source>
        <strain evidence="2">Stay&amp;Tobe</strain>
    </source>
</reference>
<keyword evidence="1" id="KW-0175">Coiled coil</keyword>
<keyword evidence="3" id="KW-1185">Reference proteome</keyword>
<evidence type="ECO:0000256" key="1">
    <source>
        <dbReference type="SAM" id="Coils"/>
    </source>
</evidence>
<name>A0AAD8AJ57_DIPPU</name>
<reference evidence="2" key="2">
    <citation type="submission" date="2023-05" db="EMBL/GenBank/DDBJ databases">
        <authorList>
            <person name="Fouks B."/>
        </authorList>
    </citation>
    <scope>NUCLEOTIDE SEQUENCE</scope>
    <source>
        <strain evidence="2">Stay&amp;Tobe</strain>
        <tissue evidence="2">Testes</tissue>
    </source>
</reference>
<dbReference type="AlphaFoldDB" id="A0AAD8AJ57"/>
<comment type="caution">
    <text evidence="2">The sequence shown here is derived from an EMBL/GenBank/DDBJ whole genome shotgun (WGS) entry which is preliminary data.</text>
</comment>
<accession>A0AAD8AJ57</accession>